<reference evidence="4" key="2">
    <citation type="journal article" date="2017" name="PLoS ONE">
        <title>Genomic and phenotypic characterisation of fluoroquinolone resistance mechanisms in Enterobacteriaceae in Durban, South Africa.</title>
        <authorList>
            <person name="Osei Sekyere J."/>
            <person name="Amoako D.G."/>
        </authorList>
    </citation>
    <scope>NUCLEOTIDE SEQUENCE</scope>
    <source>
        <strain evidence="4">945174350</strain>
    </source>
</reference>
<evidence type="ECO:0000313" key="9">
    <source>
        <dbReference type="Proteomes" id="UP001275057"/>
    </source>
</evidence>
<name>A0A0A5M5M7_SERMA</name>
<reference evidence="5" key="3">
    <citation type="submission" date="2017-12" db="EMBL/GenBank/DDBJ databases">
        <title>FDA dAtabase for Regulatory Grade micrObial Sequences (FDA-ARGOS): Supporting development and validation of Infectious Disease Dx tests.</title>
        <authorList>
            <person name="Campos J."/>
            <person name="Goldberg B."/>
            <person name="Tallon L.J."/>
            <person name="Sadzewicz L."/>
            <person name="Sengamalay N."/>
            <person name="Ott S."/>
            <person name="Godinez A."/>
            <person name="Nagaraj S."/>
            <person name="Vavikolanu K."/>
            <person name="Vyas G."/>
            <person name="Nadendla S."/>
            <person name="Aluvathingal J."/>
            <person name="Geyer C."/>
            <person name="Nandy P."/>
            <person name="Hobson J."/>
            <person name="Sichtig H."/>
        </authorList>
    </citation>
    <scope>NUCLEOTIDE SEQUENCE</scope>
    <source>
        <strain evidence="5">FDAARGOS_79</strain>
    </source>
</reference>
<dbReference type="InterPro" id="IPR050678">
    <property type="entry name" value="DNA_Partitioning_ATPase"/>
</dbReference>
<dbReference type="Proteomes" id="UP000030378">
    <property type="component" value="Unassembled WGS sequence"/>
</dbReference>
<organism evidence="4 7">
    <name type="scientific">Serratia marcescens</name>
    <dbReference type="NCBI Taxonomy" id="615"/>
    <lineage>
        <taxon>Bacteria</taxon>
        <taxon>Pseudomonadati</taxon>
        <taxon>Pseudomonadota</taxon>
        <taxon>Gammaproteobacteria</taxon>
        <taxon>Enterobacterales</taxon>
        <taxon>Yersiniaceae</taxon>
        <taxon>Serratia</taxon>
    </lineage>
</organism>
<dbReference type="AlphaFoldDB" id="A0A0A5M5M7"/>
<reference evidence="7" key="1">
    <citation type="submission" date="2016-04" db="EMBL/GenBank/DDBJ databases">
        <authorList>
            <person name="Osei Sekyere J."/>
            <person name="Sivertsen A."/>
            <person name="Pedersen A.T."/>
            <person name="Sundsfjord A."/>
        </authorList>
    </citation>
    <scope>NUCLEOTIDE SEQUENCE [LARGE SCALE GENOMIC DNA]</scope>
    <source>
        <strain evidence="7">945174350</strain>
    </source>
</reference>
<protein>
    <submittedName>
        <fullName evidence="3">AAA family ATPase</fullName>
    </submittedName>
    <submittedName>
        <fullName evidence="4">Cobyrinic acid ac-diamide synthase</fullName>
    </submittedName>
</protein>
<evidence type="ECO:0000313" key="4">
    <source>
        <dbReference type="EMBL" id="OCO88376.1"/>
    </source>
</evidence>
<dbReference type="EMBL" id="JAXABG010000005">
    <property type="protein sequence ID" value="MDX7082801.1"/>
    <property type="molecule type" value="Genomic_DNA"/>
</dbReference>
<dbReference type="EMBL" id="JTBC02000001">
    <property type="protein sequence ID" value="PNO72051.1"/>
    <property type="molecule type" value="Genomic_DNA"/>
</dbReference>
<dbReference type="CDD" id="cd02042">
    <property type="entry name" value="ParAB_family"/>
    <property type="match status" value="1"/>
</dbReference>
<evidence type="ECO:0000313" key="8">
    <source>
        <dbReference type="Proteomes" id="UP000245399"/>
    </source>
</evidence>
<dbReference type="SUPFAM" id="SSF52540">
    <property type="entry name" value="P-loop containing nucleoside triphosphate hydrolases"/>
    <property type="match status" value="1"/>
</dbReference>
<dbReference type="EMBL" id="CP029449">
    <property type="protein sequence ID" value="AWL67593.1"/>
    <property type="molecule type" value="Genomic_DNA"/>
</dbReference>
<dbReference type="GeneID" id="98187219"/>
<evidence type="ECO:0000313" key="6">
    <source>
        <dbReference type="Proteomes" id="UP000030378"/>
    </source>
</evidence>
<proteinExistence type="predicted"/>
<dbReference type="Proteomes" id="UP000050489">
    <property type="component" value="Unassembled WGS sequence"/>
</dbReference>
<dbReference type="Pfam" id="PF01656">
    <property type="entry name" value="CbiA"/>
    <property type="match status" value="1"/>
</dbReference>
<dbReference type="RefSeq" id="WP_038879975.1">
    <property type="nucleotide sequence ID" value="NZ_CABMHU010000151.1"/>
</dbReference>
<dbReference type="PIRSF" id="PIRSF009320">
    <property type="entry name" value="Nuc_binding_HP_1000"/>
    <property type="match status" value="1"/>
</dbReference>
<dbReference type="EMBL" id="LJEX02000046">
    <property type="protein sequence ID" value="OCO88376.1"/>
    <property type="molecule type" value="Genomic_DNA"/>
</dbReference>
<evidence type="ECO:0000313" key="3">
    <source>
        <dbReference type="EMBL" id="MDX7082801.1"/>
    </source>
</evidence>
<reference evidence="6" key="4">
    <citation type="submission" date="2017-12" db="EMBL/GenBank/DDBJ databases">
        <title>FDA dAtabase for Regulatory Grade micrObial Sequences (FDA-ARGOS): Supporting development and validation of Infectious Disease Dx tests.</title>
        <authorList>
            <person name="Campos J."/>
            <person name="Goldberg B."/>
            <person name="Tallon L."/>
            <person name="Sadzewicz L."/>
            <person name="Sengamalay N."/>
            <person name="Ott S."/>
            <person name="Godinez A."/>
            <person name="Nagaraj S."/>
            <person name="Vavikolanu K."/>
            <person name="Vyas G."/>
            <person name="Nadendla S."/>
            <person name="Aluvathingal J."/>
            <person name="Geyer C."/>
            <person name="Nandy P."/>
            <person name="Hobson J."/>
            <person name="Sichtig H."/>
        </authorList>
    </citation>
    <scope>NUCLEOTIDE SEQUENCE [LARGE SCALE GENOMIC DNA]</scope>
    <source>
        <strain evidence="6">FDAARGOS_79</strain>
    </source>
</reference>
<dbReference type="Proteomes" id="UP000245399">
    <property type="component" value="Chromosome"/>
</dbReference>
<dbReference type="Proteomes" id="UP001275057">
    <property type="component" value="Unassembled WGS sequence"/>
</dbReference>
<evidence type="ECO:0000259" key="1">
    <source>
        <dbReference type="Pfam" id="PF01656"/>
    </source>
</evidence>
<accession>A0A0A5M5M7</accession>
<evidence type="ECO:0000313" key="5">
    <source>
        <dbReference type="EMBL" id="PNO72051.1"/>
    </source>
</evidence>
<dbReference type="PANTHER" id="PTHR13696:SF96">
    <property type="entry name" value="COBQ_COBB_MIND_PARA NUCLEOTIDE BINDING DOMAIN-CONTAINING PROTEIN"/>
    <property type="match status" value="1"/>
</dbReference>
<dbReference type="PANTHER" id="PTHR13696">
    <property type="entry name" value="P-LOOP CONTAINING NUCLEOSIDE TRIPHOSPHATE HYDROLASE"/>
    <property type="match status" value="1"/>
</dbReference>
<dbReference type="InterPro" id="IPR027417">
    <property type="entry name" value="P-loop_NTPase"/>
</dbReference>
<sequence>MIVLIGSQKGGVGKSTKAVNIAGYLILKQGKTAIIVDADDQKSIMTWYNDRQNVEGLPHIPVVAASGKIKETLLELDRHYDYVIVDTAGRDSAELRSGLLAADLFLSPLRPSQMDLDTVGYLSEMFSTAQEYNEKVKGYIVLNMCPTNIFINEANEAAQVLSEYPEFTLVSHRLCDRKIYRDAWGEAITVHEANNEKAQSEIECLVKEVIL</sequence>
<reference evidence="2 8" key="5">
    <citation type="submission" date="2018-05" db="EMBL/GenBank/DDBJ databases">
        <title>Klebsiella quasipneumonaiae provides a window into carbapenemase gene transfer, plasmid rearrangements and nosocomial acquisition from the hospital environment.</title>
        <authorList>
            <person name="Mathers A.J."/>
            <person name="Vegesana K."/>
            <person name="Stoesser N."/>
            <person name="Crook D."/>
            <person name="Vaughan A."/>
            <person name="Barry K."/>
            <person name="Parikh H."/>
            <person name="Sebra R."/>
            <person name="Kotay S."/>
            <person name="Walker A.S."/>
            <person name="Sheppard A.E."/>
        </authorList>
    </citation>
    <scope>NUCLEOTIDE SEQUENCE [LARGE SCALE GENOMIC DNA]</scope>
    <source>
        <strain evidence="2 8">CAV1761</strain>
    </source>
</reference>
<evidence type="ECO:0000313" key="2">
    <source>
        <dbReference type="EMBL" id="AWL67593.1"/>
    </source>
</evidence>
<dbReference type="InterPro" id="IPR002586">
    <property type="entry name" value="CobQ/CobB/MinD/ParA_Nub-bd_dom"/>
</dbReference>
<dbReference type="Gene3D" id="3.40.50.300">
    <property type="entry name" value="P-loop containing nucleotide triphosphate hydrolases"/>
    <property type="match status" value="1"/>
</dbReference>
<reference evidence="3 9" key="6">
    <citation type="submission" date="2023-11" db="EMBL/GenBank/DDBJ databases">
        <title>Detection of rare carbapenemases in Enterobacterales - comparison of two colorimetric and two CIM-based carbapenemase assays.</title>
        <authorList>
            <person name="Schaffarczyk L."/>
            <person name="Noster J."/>
            <person name="Stelzer Y."/>
            <person name="Sattler J."/>
            <person name="Gatermann S."/>
            <person name="Hamprecht A."/>
        </authorList>
    </citation>
    <scope>NUCLEOTIDE SEQUENCE [LARGE SCALE GENOMIC DNA]</scope>
    <source>
        <strain evidence="3 9">CIM-Carb-136</strain>
    </source>
</reference>
<feature type="domain" description="CobQ/CobB/MinD/ParA nucleotide binding" evidence="1">
    <location>
        <begin position="4"/>
        <end position="155"/>
    </location>
</feature>
<evidence type="ECO:0000313" key="7">
    <source>
        <dbReference type="Proteomes" id="UP000050489"/>
    </source>
</evidence>
<gene>
    <name evidence="4" type="ORF">AN695_0211370</name>
    <name evidence="2" type="ORF">DKC05_07855</name>
    <name evidence="5" type="ORF">MC70_000835</name>
    <name evidence="3" type="ORF">SJ435_10410</name>
</gene>